<evidence type="ECO:0000313" key="3">
    <source>
        <dbReference type="EMBL" id="QLD25607.1"/>
    </source>
</evidence>
<dbReference type="EMBL" id="CP058322">
    <property type="protein sequence ID" value="QLD25607.1"/>
    <property type="molecule type" value="Genomic_DNA"/>
</dbReference>
<evidence type="ECO:0000259" key="2">
    <source>
        <dbReference type="PROSITE" id="PS50927"/>
    </source>
</evidence>
<accession>A0A7H8XKS2</accession>
<sequence>MLLALAGRLPDEVTARCRAWLADGSTTRAARAAVLAALAHRVGVTGAEAALLAAALADGGEDARTVDRVGRVDRAVAPAYGMAPTGPDVLAEHGDEIPFRMDLSVRHDVPGGPDALDGAAVRWCAADGRAHALWRSWRYPTEGTPQGPARRIYLAQVREEATLATVTADLQAALAAAGEAHPQVEAFVEGDALPAYQQRALGFSALLWTAAPAQPPRLAPDAVPADPGLPDAPRVAAYLDAGEPLSVVTDVHGARAEGAYRTDGAWIWPAAAGEAVRARRQDPGAALLAHVRERSYQPAAVGTVATHRALCVLYRPPAMPAEAGPSRRRSHLARPATLLAVLVLLGAAGVEWAAAGYGPPAGGPPADRAGVVAPPPDRPGGTDAPAPTGSPEPPADPTGAPRPSAVVSTPTPRRPASPRAGTPSAAPTSGPPRSAAPAGRTRVVTATAVLRPGEAWSTDRLSLAVTGAGDVVLRDRGRSVWSSGTTGRDVRDLVFQADGNLVLYAHDDSTVWSSATPGNDGATLTLGGDGNVRIGLDGRTLWQTGTGR</sequence>
<name>A0A7H8XKS2_9ACTN</name>
<dbReference type="SMART" id="SM00108">
    <property type="entry name" value="B_lectin"/>
    <property type="match status" value="1"/>
</dbReference>
<dbReference type="AlphaFoldDB" id="A0A7H8XKS2"/>
<evidence type="ECO:0000256" key="1">
    <source>
        <dbReference type="SAM" id="MobiDB-lite"/>
    </source>
</evidence>
<feature type="compositionally biased region" description="Low complexity" evidence="1">
    <location>
        <begin position="417"/>
        <end position="428"/>
    </location>
</feature>
<reference evidence="3 4" key="1">
    <citation type="submission" date="2020-07" db="EMBL/GenBank/DDBJ databases">
        <title>A bifunctional nitrone conjugated secondary metabolite targeting the ribosome.</title>
        <authorList>
            <person name="Limbrick E.M."/>
            <person name="Graf M."/>
            <person name="Derewacz D.K."/>
            <person name="Nguyen F."/>
            <person name="Spraggins J.M."/>
            <person name="Wieland M."/>
            <person name="Ynigez-Gutierrez A.E."/>
            <person name="Reisman B.J."/>
            <person name="Zinshteyn B."/>
            <person name="McCulloch K."/>
            <person name="Iverson T.M."/>
            <person name="Green R."/>
            <person name="Wilson D.N."/>
            <person name="Bachmann B.O."/>
        </authorList>
    </citation>
    <scope>NUCLEOTIDE SEQUENCE [LARGE SCALE GENOMIC DNA]</scope>
    <source>
        <strain evidence="4">aurantiaca</strain>
    </source>
</reference>
<organism evidence="3 4">
    <name type="scientific">Micromonospora carbonacea</name>
    <dbReference type="NCBI Taxonomy" id="47853"/>
    <lineage>
        <taxon>Bacteria</taxon>
        <taxon>Bacillati</taxon>
        <taxon>Actinomycetota</taxon>
        <taxon>Actinomycetes</taxon>
        <taxon>Micromonosporales</taxon>
        <taxon>Micromonosporaceae</taxon>
        <taxon>Micromonospora</taxon>
    </lineage>
</organism>
<feature type="region of interest" description="Disordered" evidence="1">
    <location>
        <begin position="361"/>
        <end position="441"/>
    </location>
</feature>
<dbReference type="PROSITE" id="PS50927">
    <property type="entry name" value="BULB_LECTIN"/>
    <property type="match status" value="1"/>
</dbReference>
<dbReference type="InterPro" id="IPR036426">
    <property type="entry name" value="Bulb-type_lectin_dom_sf"/>
</dbReference>
<evidence type="ECO:0000313" key="4">
    <source>
        <dbReference type="Proteomes" id="UP000509335"/>
    </source>
</evidence>
<dbReference type="KEGG" id="mcab:HXZ27_16470"/>
<proteinExistence type="predicted"/>
<dbReference type="Gene3D" id="2.90.10.10">
    <property type="entry name" value="Bulb-type lectin domain"/>
    <property type="match status" value="1"/>
</dbReference>
<dbReference type="InterPro" id="IPR001480">
    <property type="entry name" value="Bulb-type_lectin_dom"/>
</dbReference>
<gene>
    <name evidence="3" type="ORF">HXZ27_16470</name>
</gene>
<protein>
    <recommendedName>
        <fullName evidence="2">Bulb-type lectin domain-containing protein</fullName>
    </recommendedName>
</protein>
<dbReference type="SUPFAM" id="SSF51110">
    <property type="entry name" value="alpha-D-mannose-specific plant lectins"/>
    <property type="match status" value="1"/>
</dbReference>
<dbReference type="Proteomes" id="UP000509335">
    <property type="component" value="Chromosome"/>
</dbReference>
<feature type="compositionally biased region" description="Low complexity" evidence="1">
    <location>
        <begin position="361"/>
        <end position="372"/>
    </location>
</feature>
<feature type="domain" description="Bulb-type lectin" evidence="2">
    <location>
        <begin position="441"/>
        <end position="547"/>
    </location>
</feature>